<organism evidence="2 3">
    <name type="scientific">Clostridium manihotivorum</name>
    <dbReference type="NCBI Taxonomy" id="2320868"/>
    <lineage>
        <taxon>Bacteria</taxon>
        <taxon>Bacillati</taxon>
        <taxon>Bacillota</taxon>
        <taxon>Clostridia</taxon>
        <taxon>Eubacteriales</taxon>
        <taxon>Clostridiaceae</taxon>
        <taxon>Clostridium</taxon>
    </lineage>
</organism>
<dbReference type="AlphaFoldDB" id="A0A410DX75"/>
<evidence type="ECO:0000259" key="1">
    <source>
        <dbReference type="Pfam" id="PF08765"/>
    </source>
</evidence>
<dbReference type="Gene3D" id="1.10.10.60">
    <property type="entry name" value="Homeodomain-like"/>
    <property type="match status" value="1"/>
</dbReference>
<dbReference type="InterPro" id="IPR014875">
    <property type="entry name" value="Mor_transcription_activator"/>
</dbReference>
<dbReference type="OrthoDB" id="9800398at2"/>
<dbReference type="PANTHER" id="PTHR37812">
    <property type="entry name" value="MU-LIKE PROPHAGE FLUMU PROTEIN C"/>
    <property type="match status" value="1"/>
</dbReference>
<evidence type="ECO:0000313" key="3">
    <source>
        <dbReference type="Proteomes" id="UP000286268"/>
    </source>
</evidence>
<name>A0A410DX75_9CLOT</name>
<evidence type="ECO:0000313" key="2">
    <source>
        <dbReference type="EMBL" id="QAA33776.1"/>
    </source>
</evidence>
<dbReference type="Pfam" id="PF08765">
    <property type="entry name" value="Mor"/>
    <property type="match status" value="1"/>
</dbReference>
<dbReference type="InterPro" id="IPR049739">
    <property type="entry name" value="YraL-like"/>
</dbReference>
<gene>
    <name evidence="2" type="ORF">C1I91_20275</name>
</gene>
<dbReference type="NCBIfam" id="NF040785">
    <property type="entry name" value="CD3324_fam"/>
    <property type="match status" value="1"/>
</dbReference>
<dbReference type="PANTHER" id="PTHR37812:SF1">
    <property type="entry name" value="MU-LIKE PROPHAGE FLUMU PROTEIN C"/>
    <property type="match status" value="1"/>
</dbReference>
<reference evidence="2 3" key="1">
    <citation type="submission" date="2018-01" db="EMBL/GenBank/DDBJ databases">
        <title>Genome Sequencing and Assembly of Anaerobacter polyendosporus strain CT4.</title>
        <authorList>
            <person name="Tachaapaikoon C."/>
            <person name="Sutheeworapong S."/>
            <person name="Jenjaroenpun P."/>
            <person name="Wongsurawat T."/>
            <person name="Nookeaw I."/>
            <person name="Cheawchanlertfa P."/>
            <person name="Kosugi A."/>
            <person name="Cheevadhanarak S."/>
            <person name="Ratanakhanokchai K."/>
        </authorList>
    </citation>
    <scope>NUCLEOTIDE SEQUENCE [LARGE SCALE GENOMIC DNA]</scope>
    <source>
        <strain evidence="2 3">CT4</strain>
    </source>
</reference>
<keyword evidence="3" id="KW-1185">Reference proteome</keyword>
<dbReference type="SUPFAM" id="SSF46689">
    <property type="entry name" value="Homeodomain-like"/>
    <property type="match status" value="1"/>
</dbReference>
<dbReference type="KEGG" id="cmah:C1I91_20275"/>
<dbReference type="RefSeq" id="WP_128214498.1">
    <property type="nucleotide sequence ID" value="NZ_CP025746.1"/>
</dbReference>
<accession>A0A410DX75</accession>
<dbReference type="InterPro" id="IPR009057">
    <property type="entry name" value="Homeodomain-like_sf"/>
</dbReference>
<proteinExistence type="predicted"/>
<protein>
    <recommendedName>
        <fullName evidence="1">Mor transcription activator domain-containing protein</fullName>
    </recommendedName>
</protein>
<dbReference type="EMBL" id="CP025746">
    <property type="protein sequence ID" value="QAA33776.1"/>
    <property type="molecule type" value="Genomic_DNA"/>
</dbReference>
<sequence>MKYSKADKVLPIEIVEIIQQYIDGEYLYIPRKVGKEKSWGEKSGTRNMLDVRNKDIYSKYLKGATIMELSSEFYLSDKSIRRIICEQKKKCSNST</sequence>
<dbReference type="Proteomes" id="UP000286268">
    <property type="component" value="Chromosome"/>
</dbReference>
<dbReference type="InterPro" id="IPR052411">
    <property type="entry name" value="c-mor_Regulatory_Protein"/>
</dbReference>
<feature type="domain" description="Mor transcription activator" evidence="1">
    <location>
        <begin position="12"/>
        <end position="91"/>
    </location>
</feature>